<gene>
    <name evidence="10" type="ORF">SAMN04488524_0397</name>
</gene>
<evidence type="ECO:0000256" key="7">
    <source>
        <dbReference type="SAM" id="SignalP"/>
    </source>
</evidence>
<dbReference type="PRINTS" id="PR00738">
    <property type="entry name" value="GLHYDRLASE20"/>
</dbReference>
<reference evidence="11" key="1">
    <citation type="submission" date="2017-04" db="EMBL/GenBank/DDBJ databases">
        <authorList>
            <person name="Varghese N."/>
            <person name="Submissions S."/>
        </authorList>
    </citation>
    <scope>NUCLEOTIDE SEQUENCE [LARGE SCALE GENOMIC DNA]</scope>
    <source>
        <strain evidence="11">DSM 12126</strain>
    </source>
</reference>
<feature type="domain" description="Glycoside hydrolase family 20 catalytic" evidence="8">
    <location>
        <begin position="182"/>
        <end position="528"/>
    </location>
</feature>
<dbReference type="SUPFAM" id="SSF51445">
    <property type="entry name" value="(Trans)glycosidases"/>
    <property type="match status" value="1"/>
</dbReference>
<evidence type="ECO:0000313" key="11">
    <source>
        <dbReference type="Proteomes" id="UP000192756"/>
    </source>
</evidence>
<feature type="active site" description="Proton donor" evidence="6">
    <location>
        <position position="363"/>
    </location>
</feature>
<dbReference type="InterPro" id="IPR015883">
    <property type="entry name" value="Glyco_hydro_20_cat"/>
</dbReference>
<keyword evidence="4" id="KW-0378">Hydrolase</keyword>
<keyword evidence="7" id="KW-0732">Signal</keyword>
<dbReference type="GO" id="GO:0005975">
    <property type="term" value="P:carbohydrate metabolic process"/>
    <property type="evidence" value="ECO:0007669"/>
    <property type="project" value="InterPro"/>
</dbReference>
<dbReference type="EMBL" id="FWXT01000001">
    <property type="protein sequence ID" value="SMC43781.1"/>
    <property type="molecule type" value="Genomic_DNA"/>
</dbReference>
<organism evidence="10 11">
    <name type="scientific">Pedobacter africanus</name>
    <dbReference type="NCBI Taxonomy" id="151894"/>
    <lineage>
        <taxon>Bacteria</taxon>
        <taxon>Pseudomonadati</taxon>
        <taxon>Bacteroidota</taxon>
        <taxon>Sphingobacteriia</taxon>
        <taxon>Sphingobacteriales</taxon>
        <taxon>Sphingobacteriaceae</taxon>
        <taxon>Pedobacter</taxon>
    </lineage>
</organism>
<accession>A0A1W1Z6L4</accession>
<dbReference type="InterPro" id="IPR015882">
    <property type="entry name" value="HEX_bac_N"/>
</dbReference>
<evidence type="ECO:0000256" key="2">
    <source>
        <dbReference type="ARBA" id="ARBA00006285"/>
    </source>
</evidence>
<dbReference type="Gene3D" id="3.20.20.80">
    <property type="entry name" value="Glycosidases"/>
    <property type="match status" value="1"/>
</dbReference>
<keyword evidence="5" id="KW-0326">Glycosidase</keyword>
<sequence>MFKMLFKLASLKAVLAAALLSVLFFNARAQSLNLIPKPVRLEPGEGNFVLNARTSIVLPAATDTGFASLFAARLKLATGFNLPLAVARSLGREPVAHLKHLKPGARNVIRLVQDENCLKSKGDEAYELEINSAGVTIRAARSAGWFYGMQTFMQLLSVGLVQNQKGDGYVIPAVFIEDYPRFKWRGLMVDVSRHFFNKDVIKRYIDQMAKYKLNTLHLHLTDNQGWRVAISSLPKLTDVGAWRVPRTGYWRGQKAPEPNEKATSGGFYTQEDIRELVAYGQQRFVEIVPEIDVPGHSLAMIAAYPELSCTKKPQQVLAGDPWNASRTNVLCAASDSVFIALDKVIGEIAQLFPSKYIHIGGDEVSRAYWDKCPVCQQKIKDEHLGSAEELQSYFLKRVAQIVLSKGKKPMGWYENLPGGLPDEMAVMSWKDSKGGLLSANKGQQVVMTPAFFTYLDFYQGDPYLENAIFTVNRLSTTFQFDPLPEGINAKNVLGGQGSLWTEQVPNERKLQSMTWPRAFALSEVLWSAGNKSDWNNFIRRVESHLPLLDREQVACSRYFYDAIVTATPGLNKEMLVKLSTEVEGLDIHYSFDDTDPDQYYPVYKGTPLSIPKGAQSIRVVTYRKGQQLGRLLKLPVTELQRRMPAK</sequence>
<evidence type="ECO:0000259" key="8">
    <source>
        <dbReference type="Pfam" id="PF00728"/>
    </source>
</evidence>
<dbReference type="EC" id="3.2.1.52" evidence="3"/>
<dbReference type="Pfam" id="PF02838">
    <property type="entry name" value="Glyco_hydro_20b"/>
    <property type="match status" value="1"/>
</dbReference>
<proteinExistence type="inferred from homology"/>
<dbReference type="STRING" id="151894.SAMN04488524_0397"/>
<feature type="chain" id="PRO_5012461525" description="beta-N-acetylhexosaminidase" evidence="7">
    <location>
        <begin position="30"/>
        <end position="646"/>
    </location>
</feature>
<dbReference type="CDD" id="cd06563">
    <property type="entry name" value="GH20_chitobiase-like"/>
    <property type="match status" value="1"/>
</dbReference>
<dbReference type="AlphaFoldDB" id="A0A1W1Z6L4"/>
<evidence type="ECO:0000313" key="10">
    <source>
        <dbReference type="EMBL" id="SMC43781.1"/>
    </source>
</evidence>
<evidence type="ECO:0000256" key="5">
    <source>
        <dbReference type="ARBA" id="ARBA00023295"/>
    </source>
</evidence>
<name>A0A1W1Z6L4_9SPHI</name>
<comment type="catalytic activity">
    <reaction evidence="1">
        <text>Hydrolysis of terminal non-reducing N-acetyl-D-hexosamine residues in N-acetyl-beta-D-hexosaminides.</text>
        <dbReference type="EC" id="3.2.1.52"/>
    </reaction>
</comment>
<keyword evidence="11" id="KW-1185">Reference proteome</keyword>
<evidence type="ECO:0000256" key="3">
    <source>
        <dbReference type="ARBA" id="ARBA00012663"/>
    </source>
</evidence>
<dbReference type="GO" id="GO:0004563">
    <property type="term" value="F:beta-N-acetylhexosaminidase activity"/>
    <property type="evidence" value="ECO:0007669"/>
    <property type="project" value="UniProtKB-EC"/>
</dbReference>
<dbReference type="Gene3D" id="3.30.379.10">
    <property type="entry name" value="Chitobiase/beta-hexosaminidase domain 2-like"/>
    <property type="match status" value="1"/>
</dbReference>
<comment type="similarity">
    <text evidence="2">Belongs to the glycosyl hydrolase 20 family.</text>
</comment>
<dbReference type="SUPFAM" id="SSF55545">
    <property type="entry name" value="beta-N-acetylhexosaminidase-like domain"/>
    <property type="match status" value="1"/>
</dbReference>
<dbReference type="Proteomes" id="UP000192756">
    <property type="component" value="Unassembled WGS sequence"/>
</dbReference>
<evidence type="ECO:0000259" key="9">
    <source>
        <dbReference type="Pfam" id="PF02838"/>
    </source>
</evidence>
<evidence type="ECO:0000256" key="6">
    <source>
        <dbReference type="PIRSR" id="PIRSR625705-1"/>
    </source>
</evidence>
<protein>
    <recommendedName>
        <fullName evidence="3">beta-N-acetylhexosaminidase</fullName>
        <ecNumber evidence="3">3.2.1.52</ecNumber>
    </recommendedName>
</protein>
<dbReference type="InterPro" id="IPR017853">
    <property type="entry name" value="GH"/>
</dbReference>
<dbReference type="InterPro" id="IPR029018">
    <property type="entry name" value="Hex-like_dom2"/>
</dbReference>
<feature type="domain" description="Beta-hexosaminidase bacterial type N-terminal" evidence="9">
    <location>
        <begin position="33"/>
        <end position="179"/>
    </location>
</feature>
<dbReference type="GO" id="GO:0030203">
    <property type="term" value="P:glycosaminoglycan metabolic process"/>
    <property type="evidence" value="ECO:0007669"/>
    <property type="project" value="TreeGrafter"/>
</dbReference>
<dbReference type="GO" id="GO:0016020">
    <property type="term" value="C:membrane"/>
    <property type="evidence" value="ECO:0007669"/>
    <property type="project" value="TreeGrafter"/>
</dbReference>
<dbReference type="InterPro" id="IPR025705">
    <property type="entry name" value="Beta_hexosaminidase_sua/sub"/>
</dbReference>
<dbReference type="PANTHER" id="PTHR22600:SF57">
    <property type="entry name" value="BETA-N-ACETYLHEXOSAMINIDASE"/>
    <property type="match status" value="1"/>
</dbReference>
<dbReference type="PANTHER" id="PTHR22600">
    <property type="entry name" value="BETA-HEXOSAMINIDASE"/>
    <property type="match status" value="1"/>
</dbReference>
<feature type="signal peptide" evidence="7">
    <location>
        <begin position="1"/>
        <end position="29"/>
    </location>
</feature>
<dbReference type="Pfam" id="PF00728">
    <property type="entry name" value="Glyco_hydro_20"/>
    <property type="match status" value="1"/>
</dbReference>
<evidence type="ECO:0000256" key="4">
    <source>
        <dbReference type="ARBA" id="ARBA00022801"/>
    </source>
</evidence>
<evidence type="ECO:0000256" key="1">
    <source>
        <dbReference type="ARBA" id="ARBA00001231"/>
    </source>
</evidence>